<name>A0A6I9XYI0_9SAUR</name>
<dbReference type="RefSeq" id="XP_013918861.1">
    <property type="nucleotide sequence ID" value="XM_014063386.1"/>
</dbReference>
<reference evidence="2" key="1">
    <citation type="submission" date="2025-08" db="UniProtKB">
        <authorList>
            <consortium name="RefSeq"/>
        </authorList>
    </citation>
    <scope>IDENTIFICATION</scope>
    <source>
        <tissue evidence="2">Skeletal muscle</tissue>
    </source>
</reference>
<evidence type="ECO:0000313" key="2">
    <source>
        <dbReference type="RefSeq" id="XP_013918861.1"/>
    </source>
</evidence>
<dbReference type="GeneID" id="106546503"/>
<dbReference type="PANTHER" id="PTHR21512">
    <property type="entry name" value="TRAFFICKING PROTEIN PARTICLE COMPLEX SUBUNIT 9"/>
    <property type="match status" value="1"/>
</dbReference>
<sequence>MPALSASSHNHSLQPVALQGLLTSGVEFESLPAALSLPAESGLYPVTLVGVPQCPGQINVNGYHTSVFGVFSDCLLDKLPGIKTTGCTVEVIPSLPRLQISTSLPRSARTLQPSSGDEITTSVSVQLYNGETQPLIIKLENIGTEPLEKLEVTSKMVNLKGKLFGDFLSWNLEDTLSQFPLKPGSVAVFTVYIKVKLDFSCHENLLQDLNDDGISVSGLPLSSPFRQVIKPRIENKPMNPQEATKVGDFSHIKTLEAILNFRYSGGQGHTDGYYRNLSLGLHVEVEPSVFFTRVSTLPATSTRQCHLLLDVFNYTEHELMISAKNNEDLVLHAGECQR</sequence>
<dbReference type="GO" id="GO:0005802">
    <property type="term" value="C:trans-Golgi network"/>
    <property type="evidence" value="ECO:0007669"/>
    <property type="project" value="TreeGrafter"/>
</dbReference>
<accession>A0A6I9XYI0</accession>
<dbReference type="PANTHER" id="PTHR21512:SF5">
    <property type="entry name" value="TRAFFICKING PROTEIN PARTICLE COMPLEX SUBUNIT 9"/>
    <property type="match status" value="1"/>
</dbReference>
<keyword evidence="1" id="KW-1185">Reference proteome</keyword>
<dbReference type="Pfam" id="PF26280">
    <property type="entry name" value="Ig_TRAPPC9-Trs120_2nd"/>
    <property type="match status" value="1"/>
</dbReference>
<dbReference type="Proteomes" id="UP000504617">
    <property type="component" value="Unplaced"/>
</dbReference>
<dbReference type="AlphaFoldDB" id="A0A6I9XYI0"/>
<gene>
    <name evidence="2" type="primary">LOC106546503</name>
</gene>
<dbReference type="KEGG" id="tsr:106546503"/>
<dbReference type="InterPro" id="IPR013935">
    <property type="entry name" value="Trs120_TRAPPC9"/>
</dbReference>
<proteinExistence type="predicted"/>
<organism evidence="1 2">
    <name type="scientific">Thamnophis sirtalis</name>
    <dbReference type="NCBI Taxonomy" id="35019"/>
    <lineage>
        <taxon>Eukaryota</taxon>
        <taxon>Metazoa</taxon>
        <taxon>Chordata</taxon>
        <taxon>Craniata</taxon>
        <taxon>Vertebrata</taxon>
        <taxon>Euteleostomi</taxon>
        <taxon>Lepidosauria</taxon>
        <taxon>Squamata</taxon>
        <taxon>Bifurcata</taxon>
        <taxon>Unidentata</taxon>
        <taxon>Episquamata</taxon>
        <taxon>Toxicofera</taxon>
        <taxon>Serpentes</taxon>
        <taxon>Colubroidea</taxon>
        <taxon>Colubridae</taxon>
        <taxon>Natricinae</taxon>
        <taxon>Thamnophis</taxon>
    </lineage>
</organism>
<dbReference type="OrthoDB" id="27962at2759"/>
<protein>
    <submittedName>
        <fullName evidence="2">Trafficking protein particle complex subunit 9-like</fullName>
    </submittedName>
</protein>
<evidence type="ECO:0000313" key="1">
    <source>
        <dbReference type="Proteomes" id="UP000504617"/>
    </source>
</evidence>